<dbReference type="CDD" id="cd01926">
    <property type="entry name" value="cyclophilin_ABH_like"/>
    <property type="match status" value="1"/>
</dbReference>
<organism evidence="7 8">
    <name type="scientific">Eufriesea mexicana</name>
    <dbReference type="NCBI Taxonomy" id="516756"/>
    <lineage>
        <taxon>Eukaryota</taxon>
        <taxon>Metazoa</taxon>
        <taxon>Ecdysozoa</taxon>
        <taxon>Arthropoda</taxon>
        <taxon>Hexapoda</taxon>
        <taxon>Insecta</taxon>
        <taxon>Pterygota</taxon>
        <taxon>Neoptera</taxon>
        <taxon>Endopterygota</taxon>
        <taxon>Hymenoptera</taxon>
        <taxon>Apocrita</taxon>
        <taxon>Aculeata</taxon>
        <taxon>Apoidea</taxon>
        <taxon>Anthophila</taxon>
        <taxon>Apidae</taxon>
        <taxon>Eufriesea</taxon>
    </lineage>
</organism>
<dbReference type="EMBL" id="KQ766586">
    <property type="protein sequence ID" value="OAD53673.1"/>
    <property type="molecule type" value="Genomic_DNA"/>
</dbReference>
<keyword evidence="4 5" id="KW-0413">Isomerase</keyword>
<evidence type="ECO:0000256" key="2">
    <source>
        <dbReference type="ARBA" id="ARBA00002388"/>
    </source>
</evidence>
<evidence type="ECO:0000313" key="8">
    <source>
        <dbReference type="Proteomes" id="UP000250275"/>
    </source>
</evidence>
<proteinExistence type="inferred from homology"/>
<evidence type="ECO:0000256" key="3">
    <source>
        <dbReference type="ARBA" id="ARBA00023110"/>
    </source>
</evidence>
<evidence type="ECO:0000259" key="6">
    <source>
        <dbReference type="PROSITE" id="PS50072"/>
    </source>
</evidence>
<dbReference type="OrthoDB" id="193499at2759"/>
<protein>
    <recommendedName>
        <fullName evidence="5">Peptidyl-prolyl cis-trans isomerase</fullName>
        <shortName evidence="5">PPIase</shortName>
        <ecNumber evidence="5">5.2.1.8</ecNumber>
    </recommendedName>
</protein>
<dbReference type="SUPFAM" id="SSF50891">
    <property type="entry name" value="Cyclophilin-like"/>
    <property type="match status" value="1"/>
</dbReference>
<dbReference type="InterPro" id="IPR002130">
    <property type="entry name" value="Cyclophilin-type_PPIase_dom"/>
</dbReference>
<dbReference type="Pfam" id="PF00160">
    <property type="entry name" value="Pro_isomerase"/>
    <property type="match status" value="1"/>
</dbReference>
<gene>
    <name evidence="7" type="ORF">WN48_09640</name>
</gene>
<dbReference type="InterPro" id="IPR020892">
    <property type="entry name" value="Cyclophilin-type_PPIase_CS"/>
</dbReference>
<comment type="similarity">
    <text evidence="5">Belongs to the cyclophilin-type PPIase family.</text>
</comment>
<comment type="catalytic activity">
    <reaction evidence="1 5">
        <text>[protein]-peptidylproline (omega=180) = [protein]-peptidylproline (omega=0)</text>
        <dbReference type="Rhea" id="RHEA:16237"/>
        <dbReference type="Rhea" id="RHEA-COMP:10747"/>
        <dbReference type="Rhea" id="RHEA-COMP:10748"/>
        <dbReference type="ChEBI" id="CHEBI:83833"/>
        <dbReference type="ChEBI" id="CHEBI:83834"/>
        <dbReference type="EC" id="5.2.1.8"/>
    </reaction>
</comment>
<dbReference type="FunFam" id="2.40.100.10:FF:000013">
    <property type="entry name" value="Peptidyl-prolyl cis-trans isomerase"/>
    <property type="match status" value="1"/>
</dbReference>
<dbReference type="PROSITE" id="PS00170">
    <property type="entry name" value="CSA_PPIASE_1"/>
    <property type="match status" value="1"/>
</dbReference>
<dbReference type="PANTHER" id="PTHR11071">
    <property type="entry name" value="PEPTIDYL-PROLYL CIS-TRANS ISOMERASE"/>
    <property type="match status" value="1"/>
</dbReference>
<evidence type="ECO:0000256" key="5">
    <source>
        <dbReference type="RuleBase" id="RU363019"/>
    </source>
</evidence>
<dbReference type="PRINTS" id="PR00153">
    <property type="entry name" value="CSAPPISMRASE"/>
</dbReference>
<keyword evidence="8" id="KW-1185">Reference proteome</keyword>
<sequence>MALRSICRLSIGSTFSHLSHFGATARSRRSSFALLARNLSTQVEKMDLPRVFFDITADDKPVGRIVMELRSDVVPKTAENFRVLCVGQYGLGYTGSSFHRVIPNFMCQGGDFTNHNGTGGRSIYGVKFNDENFTLKHTEPGILSMANAGPNTNGSQFFITCAKTSWLDGKHVVFGKVIEGMDVVRKVMNCQPNVGHVFECGKQNSRKKLKVSMDERIKMDIIFENLQWSSRCSLKKDAVEVCNENEEVQVKALRRGNAYYVDQKT</sequence>
<comment type="function">
    <text evidence="2 5">PPIases accelerate the folding of proteins. It catalyzes the cis-trans isomerization of proline imidic peptide bonds in oligopeptides.</text>
</comment>
<dbReference type="Proteomes" id="UP000250275">
    <property type="component" value="Unassembled WGS sequence"/>
</dbReference>
<dbReference type="GO" id="GO:0006457">
    <property type="term" value="P:protein folding"/>
    <property type="evidence" value="ECO:0007669"/>
    <property type="project" value="InterPro"/>
</dbReference>
<dbReference type="EC" id="5.2.1.8" evidence="5"/>
<dbReference type="GO" id="GO:0005737">
    <property type="term" value="C:cytoplasm"/>
    <property type="evidence" value="ECO:0007669"/>
    <property type="project" value="TreeGrafter"/>
</dbReference>
<accession>A0A310SE96</accession>
<dbReference type="PROSITE" id="PS50072">
    <property type="entry name" value="CSA_PPIASE_2"/>
    <property type="match status" value="1"/>
</dbReference>
<name>A0A310SE96_9HYME</name>
<dbReference type="InterPro" id="IPR029000">
    <property type="entry name" value="Cyclophilin-like_dom_sf"/>
</dbReference>
<evidence type="ECO:0000256" key="4">
    <source>
        <dbReference type="ARBA" id="ARBA00023235"/>
    </source>
</evidence>
<dbReference type="AlphaFoldDB" id="A0A310SE96"/>
<dbReference type="GO" id="GO:0003755">
    <property type="term" value="F:peptidyl-prolyl cis-trans isomerase activity"/>
    <property type="evidence" value="ECO:0007669"/>
    <property type="project" value="UniProtKB-UniRule"/>
</dbReference>
<dbReference type="GO" id="GO:0016018">
    <property type="term" value="F:cyclosporin A binding"/>
    <property type="evidence" value="ECO:0007669"/>
    <property type="project" value="TreeGrafter"/>
</dbReference>
<reference evidence="7 8" key="1">
    <citation type="submission" date="2015-07" db="EMBL/GenBank/DDBJ databases">
        <title>The genome of Eufriesea mexicana.</title>
        <authorList>
            <person name="Pan H."/>
            <person name="Kapheim K."/>
        </authorList>
    </citation>
    <scope>NUCLEOTIDE SEQUENCE [LARGE SCALE GENOMIC DNA]</scope>
    <source>
        <strain evidence="7">0111107269</strain>
        <tissue evidence="7">Whole body</tissue>
    </source>
</reference>
<evidence type="ECO:0000313" key="7">
    <source>
        <dbReference type="EMBL" id="OAD53673.1"/>
    </source>
</evidence>
<feature type="domain" description="PPIase cyclophilin-type" evidence="6">
    <location>
        <begin position="52"/>
        <end position="215"/>
    </location>
</feature>
<dbReference type="PANTHER" id="PTHR11071:SF561">
    <property type="entry name" value="PEPTIDYL-PROLYL CIS-TRANS ISOMERASE D-RELATED"/>
    <property type="match status" value="1"/>
</dbReference>
<evidence type="ECO:0000256" key="1">
    <source>
        <dbReference type="ARBA" id="ARBA00000971"/>
    </source>
</evidence>
<dbReference type="Gene3D" id="2.40.100.10">
    <property type="entry name" value="Cyclophilin-like"/>
    <property type="match status" value="1"/>
</dbReference>
<keyword evidence="3 5" id="KW-0697">Rotamase</keyword>